<keyword evidence="1" id="KW-0496">Mitochondrion</keyword>
<evidence type="ECO:0000313" key="1">
    <source>
        <dbReference type="EMBL" id="AZT79243.1"/>
    </source>
</evidence>
<organism evidence="1">
    <name type="scientific">Ulva compressa</name>
    <name type="common">Green alga</name>
    <name type="synonym">Enteromorpha compressa</name>
    <dbReference type="NCBI Taxonomy" id="63659"/>
    <lineage>
        <taxon>Eukaryota</taxon>
        <taxon>Viridiplantae</taxon>
        <taxon>Chlorophyta</taxon>
        <taxon>core chlorophytes</taxon>
        <taxon>Ulvophyceae</taxon>
        <taxon>OUU clade</taxon>
        <taxon>Ulvales</taxon>
        <taxon>Ulvaceae</taxon>
        <taxon>Ulva</taxon>
    </lineage>
</organism>
<dbReference type="InterPro" id="IPR043502">
    <property type="entry name" value="DNA/RNA_pol_sf"/>
</dbReference>
<geneLocation type="mitochondrion" evidence="1"/>
<name>A0A678ZEQ0_ULVCO</name>
<dbReference type="AlphaFoldDB" id="A0A678ZEQ0"/>
<reference evidence="1" key="1">
    <citation type="submission" date="2018-03" db="EMBL/GenBank/DDBJ databases">
        <title>The complete mitochondrial genome sequence of the green macroalga Ulva compressa.</title>
        <authorList>
            <person name="Liu F."/>
        </authorList>
    </citation>
    <scope>NUCLEOTIDE SEQUENCE</scope>
</reference>
<protein>
    <submittedName>
        <fullName evidence="1">Uncharacterized protein</fullName>
    </submittedName>
</protein>
<gene>
    <name evidence="1" type="primary">orf163</name>
</gene>
<sequence>MVIPPIDWVRTEHGKADSGGYLLSEFTNVSYQGFLDKKSFQLHEHNLHLKTVTNLNSLQKCKFAINTRMVAFVVKFGKELTESEKLLITDKWLEPNKDLVLNVNKKWAKIFNSATEVRRSIYKELAANKQQTMRNQEVLRIAKLYSDKTIMMLQHQRIRLWVC</sequence>
<accession>A0A678ZEQ0</accession>
<dbReference type="SUPFAM" id="SSF56672">
    <property type="entry name" value="DNA/RNA polymerases"/>
    <property type="match status" value="1"/>
</dbReference>
<proteinExistence type="predicted"/>
<dbReference type="EMBL" id="MH093740">
    <property type="protein sequence ID" value="AZT79243.1"/>
    <property type="molecule type" value="Genomic_DNA"/>
</dbReference>